<evidence type="ECO:0000313" key="1">
    <source>
        <dbReference type="EMBL" id="CAC9974391.1"/>
    </source>
</evidence>
<protein>
    <submittedName>
        <fullName evidence="1">Uncharacterized protein</fullName>
    </submittedName>
</protein>
<comment type="caution">
    <text evidence="1">The sequence shown here is derived from an EMBL/GenBank/DDBJ whole genome shotgun (WGS) entry which is preliminary data.</text>
</comment>
<gene>
    <name evidence="1" type="ORF">FLAPXU55_02088</name>
</gene>
<sequence>MDNYGKTKDDFMKSFLDELYSKTHFEYEHDPEVMGFFEPDDPYTDHIVAAQEHVKEFMKDSISSLPGISAAEITKQYEKMREEVFDILQPEIEKYIEEKVTVDVKWPDSIRLVDDGNGGFRYFEPANDDPKLLERLNDTIDINHQEE</sequence>
<proteinExistence type="predicted"/>
<accession>A0A9N8J1A5</accession>
<evidence type="ECO:0000313" key="2">
    <source>
        <dbReference type="Proteomes" id="UP000533639"/>
    </source>
</evidence>
<dbReference type="RefSeq" id="WP_180857605.1">
    <property type="nucleotide sequence ID" value="NZ_CAIJDE010000040.1"/>
</dbReference>
<organism evidence="1 2">
    <name type="scientific">Flavobacterium panici</name>
    <dbReference type="NCBI Taxonomy" id="2654843"/>
    <lineage>
        <taxon>Bacteria</taxon>
        <taxon>Pseudomonadati</taxon>
        <taxon>Bacteroidota</taxon>
        <taxon>Flavobacteriia</taxon>
        <taxon>Flavobacteriales</taxon>
        <taxon>Flavobacteriaceae</taxon>
        <taxon>Flavobacterium</taxon>
    </lineage>
</organism>
<reference evidence="1 2" key="1">
    <citation type="submission" date="2020-06" db="EMBL/GenBank/DDBJ databases">
        <authorList>
            <person name="Criscuolo A."/>
        </authorList>
    </citation>
    <scope>NUCLEOTIDE SEQUENCE [LARGE SCALE GENOMIC DNA]</scope>
    <source>
        <strain evidence="1">PXU-55</strain>
    </source>
</reference>
<dbReference type="EMBL" id="CAIJDE010000040">
    <property type="protein sequence ID" value="CAC9974391.1"/>
    <property type="molecule type" value="Genomic_DNA"/>
</dbReference>
<name>A0A9N8J1A5_9FLAO</name>
<dbReference type="Proteomes" id="UP000533639">
    <property type="component" value="Unassembled WGS sequence"/>
</dbReference>
<keyword evidence="2" id="KW-1185">Reference proteome</keyword>
<dbReference type="AlphaFoldDB" id="A0A9N8J1A5"/>